<keyword evidence="3" id="KW-1185">Reference proteome</keyword>
<accession>A0AAW4VWN7</accession>
<dbReference type="Proteomes" id="UP001298753">
    <property type="component" value="Unassembled WGS sequence"/>
</dbReference>
<reference evidence="2 3" key="1">
    <citation type="submission" date="2021-10" db="EMBL/GenBank/DDBJ databases">
        <title>Anaerobic single-cell dispensing facilitates the cultivation of human gut bacteria.</title>
        <authorList>
            <person name="Afrizal A."/>
        </authorList>
    </citation>
    <scope>NUCLEOTIDE SEQUENCE [LARGE SCALE GENOMIC DNA]</scope>
    <source>
        <strain evidence="2 3">CLA-AA-H270</strain>
    </source>
</reference>
<name>A0AAW4VWN7_9FIRM</name>
<proteinExistence type="predicted"/>
<sequence>MAYTTKHETELDSAEKMKAFIDELDQISGSAVLYGAAANYTGDRAQLCTLFGEDALETSVPWVLDAYGYLDMNDYAQQDTADTTAVEPASTADISSADYIFPSDRQYITESDMAGWDQKTALLARNEIFARHGYVFQTQEIQNYFAAKSWYTPNSSYDGSDLSDVEKANVDTISAYEQKMGWAEQDVSPTKLAQGAVSSYVESQGDYCTGFDYVRPYAENEYLVCAKIGEYEWEAEYIVEVNGSDAWVIGRLDGGVFRPV</sequence>
<feature type="domain" description="YARHG" evidence="1">
    <location>
        <begin position="97"/>
        <end position="178"/>
    </location>
</feature>
<dbReference type="SMART" id="SM01324">
    <property type="entry name" value="YARHG"/>
    <property type="match status" value="1"/>
</dbReference>
<dbReference type="RefSeq" id="WP_227600931.1">
    <property type="nucleotide sequence ID" value="NZ_JAJEPX010000030.1"/>
</dbReference>
<comment type="caution">
    <text evidence="2">The sequence shown here is derived from an EMBL/GenBank/DDBJ whole genome shotgun (WGS) entry which is preliminary data.</text>
</comment>
<dbReference type="Pfam" id="PF13308">
    <property type="entry name" value="YARHG"/>
    <property type="match status" value="1"/>
</dbReference>
<dbReference type="GeneID" id="98660771"/>
<protein>
    <submittedName>
        <fullName evidence="2">YARHG domain-containing protein</fullName>
    </submittedName>
</protein>
<gene>
    <name evidence="2" type="ORF">LKD22_09510</name>
</gene>
<dbReference type="EMBL" id="JAJEPX010000030">
    <property type="protein sequence ID" value="MCC2177357.1"/>
    <property type="molecule type" value="Genomic_DNA"/>
</dbReference>
<dbReference type="AlphaFoldDB" id="A0AAW4VWN7"/>
<dbReference type="Gene3D" id="1.20.58.1690">
    <property type="match status" value="1"/>
</dbReference>
<organism evidence="2 3">
    <name type="scientific">Agathobaculum butyriciproducens</name>
    <dbReference type="NCBI Taxonomy" id="1628085"/>
    <lineage>
        <taxon>Bacteria</taxon>
        <taxon>Bacillati</taxon>
        <taxon>Bacillota</taxon>
        <taxon>Clostridia</taxon>
        <taxon>Eubacteriales</taxon>
        <taxon>Butyricicoccaceae</taxon>
        <taxon>Agathobaculum</taxon>
    </lineage>
</organism>
<evidence type="ECO:0000259" key="1">
    <source>
        <dbReference type="SMART" id="SM01324"/>
    </source>
</evidence>
<evidence type="ECO:0000313" key="2">
    <source>
        <dbReference type="EMBL" id="MCC2177357.1"/>
    </source>
</evidence>
<evidence type="ECO:0000313" key="3">
    <source>
        <dbReference type="Proteomes" id="UP001298753"/>
    </source>
</evidence>
<dbReference type="InterPro" id="IPR038434">
    <property type="entry name" value="YARHG_sf"/>
</dbReference>
<dbReference type="InterPro" id="IPR025582">
    <property type="entry name" value="YARHG_dom"/>
</dbReference>